<sequence>MYNSLLNNLDQEVYELFSYLLANDFRYGSLSELAKKLKHTRSRMNLIIDRAKELQAIYPAYTIEITDTAELSINLSSEFLLSKLYGLMLKETIPFKILDRLFSERYVSLEKTAQYYYLSNRTVQRKLKELNTILSNYDVSLDLKSKTLFKGEEYRIRYFFHTMYWQIFDETHKKNFDLTKTSIENLKQTLKKLPTLYRHIDQEKFIQIVALSFYRIKRKHMIKELPEEMTKIKHLNISYEVFRENILKSVIKENYMVDKLPETEYQFLYYMFSVMTTYLPEEITEQGMHSLHLDTDSWRTAEIFAKTTQQFFNLPINVQDKRYLVLNAWIIHSSSKVFSSENKIDAFGKTTTEKDYIRVFPDLYLKVKELYFNLANQSEIFEQLYHANNRLIFQYCMLISLLVQKQNRKIKVFHESKFGKVQDARQKKQMRQLLGEKIIFVNEDPEIVITDYPVDKQKYLAQNNKVQFFKWHSFQTTEKWIELLDFFENYK</sequence>
<name>A0A1V8YMB9_9ENTE</name>
<evidence type="ECO:0000256" key="1">
    <source>
        <dbReference type="ARBA" id="ARBA00023015"/>
    </source>
</evidence>
<dbReference type="InterPro" id="IPR050661">
    <property type="entry name" value="BglG_antiterminators"/>
</dbReference>
<evidence type="ECO:0000313" key="5">
    <source>
        <dbReference type="Proteomes" id="UP000192477"/>
    </source>
</evidence>
<protein>
    <submittedName>
        <fullName evidence="4">M protein trans-acting positive regulator</fullName>
    </submittedName>
</protein>
<comment type="caution">
    <text evidence="4">The sequence shown here is derived from an EMBL/GenBank/DDBJ whole genome shotgun (WGS) entry which is preliminary data.</text>
</comment>
<feature type="domain" description="Mga helix-turn-helix" evidence="3">
    <location>
        <begin position="79"/>
        <end position="164"/>
    </location>
</feature>
<dbReference type="RefSeq" id="WP_081184883.1">
    <property type="nucleotide sequence ID" value="NZ_MJEA01000019.1"/>
</dbReference>
<dbReference type="InterPro" id="IPR007737">
    <property type="entry name" value="Mga_HTH"/>
</dbReference>
<dbReference type="AlphaFoldDB" id="A0A1V8YMB9"/>
<keyword evidence="1" id="KW-0805">Transcription regulation</keyword>
<accession>A0A1V8YMB9</accession>
<proteinExistence type="predicted"/>
<gene>
    <name evidence="4" type="ORF">BH747_12530</name>
</gene>
<dbReference type="OrthoDB" id="2185300at2"/>
<dbReference type="STRING" id="112904.BH747_12530"/>
<evidence type="ECO:0000259" key="3">
    <source>
        <dbReference type="Pfam" id="PF05043"/>
    </source>
</evidence>
<evidence type="ECO:0000313" key="4">
    <source>
        <dbReference type="EMBL" id="OQO68187.1"/>
    </source>
</evidence>
<evidence type="ECO:0000256" key="2">
    <source>
        <dbReference type="ARBA" id="ARBA00023163"/>
    </source>
</evidence>
<dbReference type="InterPro" id="IPR036388">
    <property type="entry name" value="WH-like_DNA-bd_sf"/>
</dbReference>
<dbReference type="Gene3D" id="1.10.10.10">
    <property type="entry name" value="Winged helix-like DNA-binding domain superfamily/Winged helix DNA-binding domain"/>
    <property type="match status" value="1"/>
</dbReference>
<dbReference type="Pfam" id="PF05043">
    <property type="entry name" value="Mga"/>
    <property type="match status" value="1"/>
</dbReference>
<dbReference type="Proteomes" id="UP000192477">
    <property type="component" value="Unassembled WGS sequence"/>
</dbReference>
<dbReference type="PANTHER" id="PTHR30185">
    <property type="entry name" value="CRYPTIC BETA-GLUCOSIDE BGL OPERON ANTITERMINATOR"/>
    <property type="match status" value="1"/>
</dbReference>
<organism evidence="4 5">
    <name type="scientific">Enterococcus villorum</name>
    <dbReference type="NCBI Taxonomy" id="112904"/>
    <lineage>
        <taxon>Bacteria</taxon>
        <taxon>Bacillati</taxon>
        <taxon>Bacillota</taxon>
        <taxon>Bacilli</taxon>
        <taxon>Lactobacillales</taxon>
        <taxon>Enterococcaceae</taxon>
        <taxon>Enterococcus</taxon>
    </lineage>
</organism>
<dbReference type="PANTHER" id="PTHR30185:SF13">
    <property type="entry name" value="LICABCH OPERON REGULATOR-RELATED"/>
    <property type="match status" value="1"/>
</dbReference>
<reference evidence="4 5" key="1">
    <citation type="journal article" date="2017" name="BMC Microbiol.">
        <title>Comparative genomics of Enterococcus spp. isolated from bovine feces.</title>
        <authorList>
            <person name="Beukers A.G."/>
            <person name="Zaheer R."/>
            <person name="Goji N."/>
            <person name="Amoako K.K."/>
            <person name="Chaves A.V."/>
            <person name="Ward M.P."/>
            <person name="McAllister T.A."/>
        </authorList>
    </citation>
    <scope>NUCLEOTIDE SEQUENCE [LARGE SCALE GENOMIC DNA]</scope>
    <source>
        <strain evidence="4 5">F1129D 143</strain>
    </source>
</reference>
<keyword evidence="2" id="KW-0804">Transcription</keyword>
<dbReference type="EMBL" id="MJEA01000019">
    <property type="protein sequence ID" value="OQO68187.1"/>
    <property type="molecule type" value="Genomic_DNA"/>
</dbReference>